<gene>
    <name evidence="1" type="ORF">BYL167_LOCUS39720</name>
</gene>
<comment type="caution">
    <text evidence="1">The sequence shown here is derived from an EMBL/GenBank/DDBJ whole genome shotgun (WGS) entry which is preliminary data.</text>
</comment>
<evidence type="ECO:0000313" key="1">
    <source>
        <dbReference type="EMBL" id="CAF4591206.1"/>
    </source>
</evidence>
<feature type="non-terminal residue" evidence="1">
    <location>
        <position position="1"/>
    </location>
</feature>
<proteinExistence type="predicted"/>
<protein>
    <submittedName>
        <fullName evidence="1">Uncharacterized protein</fullName>
    </submittedName>
</protein>
<dbReference type="AlphaFoldDB" id="A0A8S2YZD5"/>
<dbReference type="Proteomes" id="UP000681967">
    <property type="component" value="Unassembled WGS sequence"/>
</dbReference>
<reference evidence="1" key="1">
    <citation type="submission" date="2021-02" db="EMBL/GenBank/DDBJ databases">
        <authorList>
            <person name="Nowell W R."/>
        </authorList>
    </citation>
    <scope>NUCLEOTIDE SEQUENCE</scope>
</reference>
<evidence type="ECO:0000313" key="2">
    <source>
        <dbReference type="Proteomes" id="UP000681967"/>
    </source>
</evidence>
<organism evidence="1 2">
    <name type="scientific">Rotaria magnacalcarata</name>
    <dbReference type="NCBI Taxonomy" id="392030"/>
    <lineage>
        <taxon>Eukaryota</taxon>
        <taxon>Metazoa</taxon>
        <taxon>Spiralia</taxon>
        <taxon>Gnathifera</taxon>
        <taxon>Rotifera</taxon>
        <taxon>Eurotatoria</taxon>
        <taxon>Bdelloidea</taxon>
        <taxon>Philodinida</taxon>
        <taxon>Philodinidae</taxon>
        <taxon>Rotaria</taxon>
    </lineage>
</organism>
<name>A0A8S2YZD5_9BILA</name>
<dbReference type="EMBL" id="CAJOBH010096273">
    <property type="protein sequence ID" value="CAF4591206.1"/>
    <property type="molecule type" value="Genomic_DNA"/>
</dbReference>
<sequence>MNFEYYSVDYIHSLIKQQLTINDTFQSRTIYTHSLHVFRMACGELVKYADEVLLDFLYHLIFNAVKRFINCLNSMLSSMCCLSASKYSYSIRLLDEFYPVDKLLDLFVNTEILTKEYVN</sequence>
<accession>A0A8S2YZD5</accession>